<proteinExistence type="predicted"/>
<comment type="caution">
    <text evidence="1">The sequence shown here is derived from an EMBL/GenBank/DDBJ whole genome shotgun (WGS) entry which is preliminary data.</text>
</comment>
<organism evidence="1 2">
    <name type="scientific">Paenarthrobacter aromaticivorans</name>
    <dbReference type="NCBI Taxonomy" id="2849150"/>
    <lineage>
        <taxon>Bacteria</taxon>
        <taxon>Bacillati</taxon>
        <taxon>Actinomycetota</taxon>
        <taxon>Actinomycetes</taxon>
        <taxon>Micrococcales</taxon>
        <taxon>Micrococcaceae</taxon>
        <taxon>Paenarthrobacter</taxon>
    </lineage>
</organism>
<evidence type="ECO:0000313" key="2">
    <source>
        <dbReference type="Proteomes" id="UP000824166"/>
    </source>
</evidence>
<reference evidence="1 2" key="1">
    <citation type="submission" date="2021-06" db="EMBL/GenBank/DDBJ databases">
        <authorList>
            <person name="Jeong J.W."/>
        </authorList>
    </citation>
    <scope>NUCLEOTIDE SEQUENCE [LARGE SCALE GENOMIC DNA]</scope>
    <source>
        <strain evidence="1 2">MMS21-TAE1-1</strain>
    </source>
</reference>
<evidence type="ECO:0000313" key="1">
    <source>
        <dbReference type="EMBL" id="MBU8865103.1"/>
    </source>
</evidence>
<protein>
    <submittedName>
        <fullName evidence="1">Uncharacterized protein</fullName>
    </submittedName>
</protein>
<name>A0ABS6I2U1_9MICC</name>
<accession>A0ABS6I2U1</accession>
<sequence length="61" mass="6437">MTQTHEQESILRVSTDSGDTVSFTLDATKPVTVKLQVDGGCTCGTTATVQGSYVDSDLGQR</sequence>
<dbReference type="RefSeq" id="WP_216922249.1">
    <property type="nucleotide sequence ID" value="NZ_JAHOPC010000001.1"/>
</dbReference>
<dbReference type="Proteomes" id="UP000824166">
    <property type="component" value="Unassembled WGS sequence"/>
</dbReference>
<gene>
    <name evidence="1" type="ORF">KSW38_02175</name>
</gene>
<dbReference type="EMBL" id="JAHOPC010000001">
    <property type="protein sequence ID" value="MBU8865103.1"/>
    <property type="molecule type" value="Genomic_DNA"/>
</dbReference>
<keyword evidence="2" id="KW-1185">Reference proteome</keyword>